<dbReference type="STRING" id="145388.A0A0D2L7N2"/>
<dbReference type="InterPro" id="IPR001763">
    <property type="entry name" value="Rhodanese-like_dom"/>
</dbReference>
<dbReference type="RefSeq" id="XP_013901883.1">
    <property type="nucleotide sequence ID" value="XM_014046429.1"/>
</dbReference>
<evidence type="ECO:0000313" key="3">
    <source>
        <dbReference type="Proteomes" id="UP000054498"/>
    </source>
</evidence>
<gene>
    <name evidence="2" type="ORF">MNEG_5098</name>
</gene>
<dbReference type="GO" id="GO:0009507">
    <property type="term" value="C:chloroplast"/>
    <property type="evidence" value="ECO:0007669"/>
    <property type="project" value="TreeGrafter"/>
</dbReference>
<dbReference type="Gene3D" id="3.40.250.10">
    <property type="entry name" value="Rhodanese-like domain"/>
    <property type="match status" value="1"/>
</dbReference>
<dbReference type="PANTHER" id="PTHR44920:SF2">
    <property type="entry name" value="RHODANESE DOMAIN-CONTAINING PROTEIN"/>
    <property type="match status" value="1"/>
</dbReference>
<keyword evidence="3" id="KW-1185">Reference proteome</keyword>
<dbReference type="SUPFAM" id="SSF52821">
    <property type="entry name" value="Rhodanese/Cell cycle control phosphatase"/>
    <property type="match status" value="1"/>
</dbReference>
<dbReference type="KEGG" id="mng:MNEG_5098"/>
<dbReference type="InterPro" id="IPR043186">
    <property type="entry name" value="Str14"/>
</dbReference>
<dbReference type="GeneID" id="25737975"/>
<reference evidence="2 3" key="1">
    <citation type="journal article" date="2013" name="BMC Genomics">
        <title>Reconstruction of the lipid metabolism for the microalga Monoraphidium neglectum from its genome sequence reveals characteristics suitable for biofuel production.</title>
        <authorList>
            <person name="Bogen C."/>
            <person name="Al-Dilaimi A."/>
            <person name="Albersmeier A."/>
            <person name="Wichmann J."/>
            <person name="Grundmann M."/>
            <person name="Rupp O."/>
            <person name="Lauersen K.J."/>
            <person name="Blifernez-Klassen O."/>
            <person name="Kalinowski J."/>
            <person name="Goesmann A."/>
            <person name="Mussgnug J.H."/>
            <person name="Kruse O."/>
        </authorList>
    </citation>
    <scope>NUCLEOTIDE SEQUENCE [LARGE SCALE GENOMIC DNA]</scope>
    <source>
        <strain evidence="2 3">SAG 48.87</strain>
    </source>
</reference>
<feature type="domain" description="Rhodanese" evidence="1">
    <location>
        <begin position="78"/>
        <end position="111"/>
    </location>
</feature>
<dbReference type="PROSITE" id="PS50206">
    <property type="entry name" value="RHODANESE_3"/>
    <property type="match status" value="1"/>
</dbReference>
<proteinExistence type="predicted"/>
<dbReference type="EMBL" id="KK100962">
    <property type="protein sequence ID" value="KIZ02864.1"/>
    <property type="molecule type" value="Genomic_DNA"/>
</dbReference>
<evidence type="ECO:0000313" key="2">
    <source>
        <dbReference type="EMBL" id="KIZ02864.1"/>
    </source>
</evidence>
<dbReference type="OrthoDB" id="496335at2759"/>
<dbReference type="AlphaFoldDB" id="A0A0D2L7N2"/>
<accession>A0A0D2L7N2</accession>
<sequence length="127" mass="13680">MTTLHPLLPSLPSPPPQFLRTAMYRFNGVDPIEPNLEFVQQVVKVTEGGKGVIFACEAGGTLRPSINFPAGKASRSLQAVYKALVEGGPSRVKHLDRGVYGWFQAGLPFDGSYVPDIGRLPSAADNK</sequence>
<organism evidence="2 3">
    <name type="scientific">Monoraphidium neglectum</name>
    <dbReference type="NCBI Taxonomy" id="145388"/>
    <lineage>
        <taxon>Eukaryota</taxon>
        <taxon>Viridiplantae</taxon>
        <taxon>Chlorophyta</taxon>
        <taxon>core chlorophytes</taxon>
        <taxon>Chlorophyceae</taxon>
        <taxon>CS clade</taxon>
        <taxon>Sphaeropleales</taxon>
        <taxon>Selenastraceae</taxon>
        <taxon>Monoraphidium</taxon>
    </lineage>
</organism>
<dbReference type="Proteomes" id="UP000054498">
    <property type="component" value="Unassembled WGS sequence"/>
</dbReference>
<name>A0A0D2L7N2_9CHLO</name>
<protein>
    <recommendedName>
        <fullName evidence="1">Rhodanese domain-containing protein</fullName>
    </recommendedName>
</protein>
<dbReference type="InterPro" id="IPR036873">
    <property type="entry name" value="Rhodanese-like_dom_sf"/>
</dbReference>
<dbReference type="PANTHER" id="PTHR44920">
    <property type="entry name" value="RHODANESE-LIKE DOMAIN-CONTAINING PROTEIN 14, CHLOROPLASTIC-RELATED"/>
    <property type="match status" value="1"/>
</dbReference>
<evidence type="ECO:0000259" key="1">
    <source>
        <dbReference type="PROSITE" id="PS50206"/>
    </source>
</evidence>